<dbReference type="KEGG" id="senf:GJR95_36650"/>
<evidence type="ECO:0000313" key="1">
    <source>
        <dbReference type="EMBL" id="QHW00217.1"/>
    </source>
</evidence>
<keyword evidence="2" id="KW-1185">Reference proteome</keyword>
<dbReference type="EMBL" id="CP045997">
    <property type="protein sequence ID" value="QHW00217.1"/>
    <property type="molecule type" value="Genomic_DNA"/>
</dbReference>
<name>A0A6P1W943_9BACT</name>
<dbReference type="Proteomes" id="UP000464577">
    <property type="component" value="Chromosome"/>
</dbReference>
<proteinExistence type="predicted"/>
<protein>
    <submittedName>
        <fullName evidence="1">Uncharacterized protein</fullName>
    </submittedName>
</protein>
<dbReference type="AlphaFoldDB" id="A0A6P1W943"/>
<accession>A0A6P1W943</accession>
<evidence type="ECO:0000313" key="2">
    <source>
        <dbReference type="Proteomes" id="UP000464577"/>
    </source>
</evidence>
<organism evidence="1 2">
    <name type="scientific">Spirosoma endbachense</name>
    <dbReference type="NCBI Taxonomy" id="2666025"/>
    <lineage>
        <taxon>Bacteria</taxon>
        <taxon>Pseudomonadati</taxon>
        <taxon>Bacteroidota</taxon>
        <taxon>Cytophagia</taxon>
        <taxon>Cytophagales</taxon>
        <taxon>Cytophagaceae</taxon>
        <taxon>Spirosoma</taxon>
    </lineage>
</organism>
<reference evidence="1 2" key="1">
    <citation type="submission" date="2019-11" db="EMBL/GenBank/DDBJ databases">
        <title>Spirosoma endbachense sp. nov., isolated from a natural salt meadow.</title>
        <authorList>
            <person name="Rojas J."/>
            <person name="Ambika Manirajan B."/>
            <person name="Ratering S."/>
            <person name="Suarez C."/>
            <person name="Geissler-Plaum R."/>
            <person name="Schnell S."/>
        </authorList>
    </citation>
    <scope>NUCLEOTIDE SEQUENCE [LARGE SCALE GENOMIC DNA]</scope>
    <source>
        <strain evidence="1 2">I-24</strain>
    </source>
</reference>
<gene>
    <name evidence="1" type="ORF">GJR95_36650</name>
</gene>
<sequence length="70" mass="7558">MIPANGVLVSTLASPGVATTYTVRVYNQSGCYTDMTVLLMPTVCGCPAEICVPFILQQTKRPQRIGDPIR</sequence>